<dbReference type="HOGENOM" id="CLU_763606_0_0_1"/>
<feature type="compositionally biased region" description="Polar residues" evidence="1">
    <location>
        <begin position="275"/>
        <end position="284"/>
    </location>
</feature>
<organism evidence="2 3">
    <name type="scientific">Tetranychus urticae</name>
    <name type="common">Two-spotted spider mite</name>
    <dbReference type="NCBI Taxonomy" id="32264"/>
    <lineage>
        <taxon>Eukaryota</taxon>
        <taxon>Metazoa</taxon>
        <taxon>Ecdysozoa</taxon>
        <taxon>Arthropoda</taxon>
        <taxon>Chelicerata</taxon>
        <taxon>Arachnida</taxon>
        <taxon>Acari</taxon>
        <taxon>Acariformes</taxon>
        <taxon>Trombidiformes</taxon>
        <taxon>Prostigmata</taxon>
        <taxon>Eleutherengona</taxon>
        <taxon>Raphignathae</taxon>
        <taxon>Tetranychoidea</taxon>
        <taxon>Tetranychidae</taxon>
        <taxon>Tetranychus</taxon>
    </lineage>
</organism>
<evidence type="ECO:0000313" key="3">
    <source>
        <dbReference type="Proteomes" id="UP000015104"/>
    </source>
</evidence>
<feature type="compositionally biased region" description="Polar residues" evidence="1">
    <location>
        <begin position="125"/>
        <end position="135"/>
    </location>
</feature>
<feature type="compositionally biased region" description="Low complexity" evidence="1">
    <location>
        <begin position="166"/>
        <end position="185"/>
    </location>
</feature>
<reference evidence="2" key="2">
    <citation type="submission" date="2015-06" db="UniProtKB">
        <authorList>
            <consortium name="EnsemblMetazoa"/>
        </authorList>
    </citation>
    <scope>IDENTIFICATION</scope>
</reference>
<feature type="compositionally biased region" description="Basic and acidic residues" evidence="1">
    <location>
        <begin position="200"/>
        <end position="215"/>
    </location>
</feature>
<keyword evidence="3" id="KW-1185">Reference proteome</keyword>
<feature type="compositionally biased region" description="Basic and acidic residues" evidence="1">
    <location>
        <begin position="136"/>
        <end position="155"/>
    </location>
</feature>
<feature type="compositionally biased region" description="Basic and acidic residues" evidence="1">
    <location>
        <begin position="313"/>
        <end position="346"/>
    </location>
</feature>
<feature type="compositionally biased region" description="Basic and acidic residues" evidence="1">
    <location>
        <begin position="89"/>
        <end position="111"/>
    </location>
</feature>
<protein>
    <submittedName>
        <fullName evidence="2">Uncharacterized protein</fullName>
    </submittedName>
</protein>
<feature type="compositionally biased region" description="Basic and acidic residues" evidence="1">
    <location>
        <begin position="246"/>
        <end position="274"/>
    </location>
</feature>
<evidence type="ECO:0000256" key="1">
    <source>
        <dbReference type="SAM" id="MobiDB-lite"/>
    </source>
</evidence>
<feature type="compositionally biased region" description="Low complexity" evidence="1">
    <location>
        <begin position="286"/>
        <end position="302"/>
    </location>
</feature>
<dbReference type="Proteomes" id="UP000015104">
    <property type="component" value="Unassembled WGS sequence"/>
</dbReference>
<sequence length="363" mass="40289">MTSANLPINLETTPLFKDYISNVKKQLVKTKRQATRLQVARKSTNWIPNLSCGVGLRLSYIPSYSTAKSTTPVISEATGNSKSILSSNCERENGKEDEPDGKNGEKERARSDGTNSPVDDDHDIQATSDSQLDNQHSPKDVTDGEEKEKEEEKGTQGENEDLCKQSSKITSNNTTASAASTPAIIDTGDKATSVSMLASESDKTNKLDNEPSVKIEEEEQTQNEDSSSSLNQHFNQNTSSNRKSLHNHEYNHFHENKKEDSDKETKEEKEKDLSKQSSKATSDSIEAATLSTPETETTDSTSIVPCEGVVDIKQQKDQDIKSEEKEKLKRKLSYDNTEHVSREKTIRNCSPPPESIKEEDKPC</sequence>
<dbReference type="EnsemblMetazoa" id="tetur05g04910.1">
    <property type="protein sequence ID" value="tetur05g04910.1"/>
    <property type="gene ID" value="tetur05g04910"/>
</dbReference>
<name>T1K538_TETUR</name>
<feature type="region of interest" description="Disordered" evidence="1">
    <location>
        <begin position="78"/>
        <end position="363"/>
    </location>
</feature>
<feature type="compositionally biased region" description="Polar residues" evidence="1">
    <location>
        <begin position="78"/>
        <end position="88"/>
    </location>
</feature>
<dbReference type="EMBL" id="CAEY01001585">
    <property type="status" value="NOT_ANNOTATED_CDS"/>
    <property type="molecule type" value="Genomic_DNA"/>
</dbReference>
<feature type="compositionally biased region" description="Polar residues" evidence="1">
    <location>
        <begin position="223"/>
        <end position="242"/>
    </location>
</feature>
<accession>T1K538</accession>
<evidence type="ECO:0000313" key="2">
    <source>
        <dbReference type="EnsemblMetazoa" id="tetur05g04910.1"/>
    </source>
</evidence>
<reference evidence="3" key="1">
    <citation type="submission" date="2011-08" db="EMBL/GenBank/DDBJ databases">
        <authorList>
            <person name="Rombauts S."/>
        </authorList>
    </citation>
    <scope>NUCLEOTIDE SEQUENCE</scope>
    <source>
        <strain evidence="3">London</strain>
    </source>
</reference>
<dbReference type="AlphaFoldDB" id="T1K538"/>
<proteinExistence type="predicted"/>